<dbReference type="InterPro" id="IPR029787">
    <property type="entry name" value="Nucleotide_cyclase"/>
</dbReference>
<feature type="transmembrane region" description="Helical" evidence="6">
    <location>
        <begin position="309"/>
        <end position="328"/>
    </location>
</feature>
<evidence type="ECO:0000259" key="8">
    <source>
        <dbReference type="PROSITE" id="PS50887"/>
    </source>
</evidence>
<evidence type="ECO:0000259" key="7">
    <source>
        <dbReference type="PROSITE" id="PS50883"/>
    </source>
</evidence>
<dbReference type="Gene3D" id="3.30.70.270">
    <property type="match status" value="1"/>
</dbReference>
<dbReference type="SMART" id="SM00267">
    <property type="entry name" value="GGDEF"/>
    <property type="match status" value="1"/>
</dbReference>
<feature type="domain" description="GGDEF" evidence="8">
    <location>
        <begin position="374"/>
        <end position="507"/>
    </location>
</feature>
<dbReference type="Gene3D" id="3.30.450.20">
    <property type="entry name" value="PAS domain"/>
    <property type="match status" value="2"/>
</dbReference>
<comment type="caution">
    <text evidence="9">The sequence shown here is derived from an EMBL/GenBank/DDBJ whole genome shotgun (WGS) entry which is preliminary data.</text>
</comment>
<evidence type="ECO:0000313" key="12">
    <source>
        <dbReference type="Proteomes" id="UP001245370"/>
    </source>
</evidence>
<feature type="transmembrane region" description="Helical" evidence="6">
    <location>
        <begin position="23"/>
        <end position="48"/>
    </location>
</feature>
<evidence type="ECO:0000256" key="3">
    <source>
        <dbReference type="ARBA" id="ARBA00022692"/>
    </source>
</evidence>
<dbReference type="InterPro" id="IPR043128">
    <property type="entry name" value="Rev_trsase/Diguanyl_cyclase"/>
</dbReference>
<evidence type="ECO:0000256" key="4">
    <source>
        <dbReference type="ARBA" id="ARBA00022989"/>
    </source>
</evidence>
<dbReference type="PROSITE" id="PS51257">
    <property type="entry name" value="PROKAR_LIPOPROTEIN"/>
    <property type="match status" value="1"/>
</dbReference>
<dbReference type="PROSITE" id="PS50883">
    <property type="entry name" value="EAL"/>
    <property type="match status" value="1"/>
</dbReference>
<keyword evidence="3 6" id="KW-0812">Transmembrane</keyword>
<dbReference type="AlphaFoldDB" id="A0A9W6FJX2"/>
<gene>
    <name evidence="10" type="ORF">GGQ86_002484</name>
    <name evidence="9" type="ORF">XFLAVUS301_24000</name>
</gene>
<dbReference type="InterPro" id="IPR001633">
    <property type="entry name" value="EAL_dom"/>
</dbReference>
<protein>
    <submittedName>
        <fullName evidence="10">Diguanylate cyclase (GGDEF)-like protein</fullName>
    </submittedName>
</protein>
<dbReference type="InterPro" id="IPR033479">
    <property type="entry name" value="dCache_1"/>
</dbReference>
<keyword evidence="12" id="KW-1185">Reference proteome</keyword>
<evidence type="ECO:0000256" key="2">
    <source>
        <dbReference type="ARBA" id="ARBA00022475"/>
    </source>
</evidence>
<dbReference type="Gene3D" id="3.20.20.450">
    <property type="entry name" value="EAL domain"/>
    <property type="match status" value="1"/>
</dbReference>
<dbReference type="CDD" id="cd12915">
    <property type="entry name" value="PDC2_DGC_like"/>
    <property type="match status" value="1"/>
</dbReference>
<dbReference type="Pfam" id="PF02743">
    <property type="entry name" value="dCache_1"/>
    <property type="match status" value="1"/>
</dbReference>
<proteinExistence type="predicted"/>
<dbReference type="PROSITE" id="PS50887">
    <property type="entry name" value="GGDEF"/>
    <property type="match status" value="1"/>
</dbReference>
<dbReference type="PANTHER" id="PTHR44757:SF2">
    <property type="entry name" value="BIOFILM ARCHITECTURE MAINTENANCE PROTEIN MBAA"/>
    <property type="match status" value="1"/>
</dbReference>
<dbReference type="EMBL" id="BSDO01000003">
    <property type="protein sequence ID" value="GLI22726.1"/>
    <property type="molecule type" value="Genomic_DNA"/>
</dbReference>
<dbReference type="SUPFAM" id="SSF55073">
    <property type="entry name" value="Nucleotide cyclase"/>
    <property type="match status" value="1"/>
</dbReference>
<dbReference type="GO" id="GO:0005886">
    <property type="term" value="C:plasma membrane"/>
    <property type="evidence" value="ECO:0007669"/>
    <property type="project" value="UniProtKB-SubCell"/>
</dbReference>
<organism evidence="9 11">
    <name type="scientific">Xanthobacter flavus</name>
    <dbReference type="NCBI Taxonomy" id="281"/>
    <lineage>
        <taxon>Bacteria</taxon>
        <taxon>Pseudomonadati</taxon>
        <taxon>Pseudomonadota</taxon>
        <taxon>Alphaproteobacteria</taxon>
        <taxon>Hyphomicrobiales</taxon>
        <taxon>Xanthobacteraceae</taxon>
        <taxon>Xanthobacter</taxon>
    </lineage>
</organism>
<accession>A0A9W6FJX2</accession>
<dbReference type="InterPro" id="IPR035919">
    <property type="entry name" value="EAL_sf"/>
</dbReference>
<dbReference type="Pfam" id="PF00563">
    <property type="entry name" value="EAL"/>
    <property type="match status" value="1"/>
</dbReference>
<dbReference type="CDD" id="cd12914">
    <property type="entry name" value="PDC1_DGC_like"/>
    <property type="match status" value="1"/>
</dbReference>
<keyword evidence="5 6" id="KW-0472">Membrane</keyword>
<dbReference type="GeneID" id="95763186"/>
<evidence type="ECO:0000256" key="1">
    <source>
        <dbReference type="ARBA" id="ARBA00004651"/>
    </source>
</evidence>
<keyword evidence="2" id="KW-1003">Cell membrane</keyword>
<name>A0A9W6FJX2_XANFL</name>
<evidence type="ECO:0000313" key="9">
    <source>
        <dbReference type="EMBL" id="GLI22726.1"/>
    </source>
</evidence>
<dbReference type="CDD" id="cd01948">
    <property type="entry name" value="EAL"/>
    <property type="match status" value="1"/>
</dbReference>
<evidence type="ECO:0000313" key="10">
    <source>
        <dbReference type="EMBL" id="MDR6334008.1"/>
    </source>
</evidence>
<dbReference type="Pfam" id="PF00990">
    <property type="entry name" value="GGDEF"/>
    <property type="match status" value="1"/>
</dbReference>
<dbReference type="NCBIfam" id="TIGR00254">
    <property type="entry name" value="GGDEF"/>
    <property type="match status" value="1"/>
</dbReference>
<dbReference type="Proteomes" id="UP001245370">
    <property type="component" value="Unassembled WGS sequence"/>
</dbReference>
<dbReference type="CDD" id="cd01949">
    <property type="entry name" value="GGDEF"/>
    <property type="match status" value="1"/>
</dbReference>
<sequence length="767" mass="83305">METPNGRETGPQDVAGPALHGPLWLALIAAALIGCVIAATSLLVTNLWDDGTADRARELENLAVTLSEQTARAFQSVGLIQDDLITHVRERDIETRAQLTDAMSTEDVHSRLREKISGLPFIDAVTVIDQTGQLLNFSRYWPIPKVNVSDRDYFLALEGMKGPDIFLSEPVPNRGSGTVTIYLAKRFANSSGRFLGLVLGAMEQSYFERFYGGIRLGHDGMIALIRSDGALLARHPGSAGVPPRDSAVRARTAATVFGTGQMTQLPAGTLDEKARIAAVHPVSDLPLAVVVSDSVAALDVLMWQRATPLIVAAGLLCLTIVLVAWGLGRHLRDERAFAVTQHAMARIDMLTGLPNRLAFAERLSALLNARGGATPFALLYLDLDYFKAVNDTLGHDAGDTMLTELAERIRTMLGPDDFSARLGGDEFAVVLAGVTHEAEATEFAHRLIEGLRTPVHIGLHRIISGCSIGIVMSPRDGAGVAELLKNADLALYRAKTDGRGIARVFVEEMERLVRERREMEVDLQTAWRERQFFLLYQPIVEAESGRIAGFEALLRWRHPERGLVNPTSFIPIAEETGLILPLGAWVLTEACAAATAWPDDLFVSVNLSPIQFRGAEAFRQVRSALESSGLAPSRLEVEITESTLLHEGPMVRATLEQFSEEGITVALDDFGTGYSSLGYLRTLSIGRIKVDRSFIEQVETSPQSLAIVRAIIGLARTLGLRCTAEGVETEGQRRLLTTEGCSHLQGYLLGRPGSAEEALRRACASAA</sequence>
<dbReference type="SMART" id="SM00052">
    <property type="entry name" value="EAL"/>
    <property type="match status" value="1"/>
</dbReference>
<dbReference type="EMBL" id="JAVDPY010000004">
    <property type="protein sequence ID" value="MDR6334008.1"/>
    <property type="molecule type" value="Genomic_DNA"/>
</dbReference>
<reference evidence="9" key="1">
    <citation type="submission" date="2022-12" db="EMBL/GenBank/DDBJ databases">
        <title>Reference genome sequencing for broad-spectrum identification of bacterial and archaeal isolates by mass spectrometry.</title>
        <authorList>
            <person name="Sekiguchi Y."/>
            <person name="Tourlousse D.M."/>
        </authorList>
    </citation>
    <scope>NUCLEOTIDE SEQUENCE</scope>
    <source>
        <strain evidence="9">301</strain>
    </source>
</reference>
<feature type="domain" description="EAL" evidence="7">
    <location>
        <begin position="516"/>
        <end position="766"/>
    </location>
</feature>
<evidence type="ECO:0000256" key="6">
    <source>
        <dbReference type="SAM" id="Phobius"/>
    </source>
</evidence>
<comment type="subcellular location">
    <subcellularLocation>
        <location evidence="1">Cell membrane</location>
        <topology evidence="1">Multi-pass membrane protein</topology>
    </subcellularLocation>
</comment>
<dbReference type="SUPFAM" id="SSF141868">
    <property type="entry name" value="EAL domain-like"/>
    <property type="match status" value="1"/>
</dbReference>
<dbReference type="Proteomes" id="UP001144397">
    <property type="component" value="Unassembled WGS sequence"/>
</dbReference>
<dbReference type="PANTHER" id="PTHR44757">
    <property type="entry name" value="DIGUANYLATE CYCLASE DGCP"/>
    <property type="match status" value="1"/>
</dbReference>
<evidence type="ECO:0000256" key="5">
    <source>
        <dbReference type="ARBA" id="ARBA00023136"/>
    </source>
</evidence>
<evidence type="ECO:0000313" key="11">
    <source>
        <dbReference type="Proteomes" id="UP001144397"/>
    </source>
</evidence>
<reference evidence="10 12" key="2">
    <citation type="submission" date="2023-07" db="EMBL/GenBank/DDBJ databases">
        <title>Genomic Encyclopedia of Type Strains, Phase IV (KMG-IV): sequencing the most valuable type-strain genomes for metagenomic binning, comparative biology and taxonomic classification.</title>
        <authorList>
            <person name="Goeker M."/>
        </authorList>
    </citation>
    <scope>NUCLEOTIDE SEQUENCE [LARGE SCALE GENOMIC DNA]</scope>
    <source>
        <strain evidence="10 12">DSM 338</strain>
    </source>
</reference>
<dbReference type="RefSeq" id="WP_281807629.1">
    <property type="nucleotide sequence ID" value="NZ_BSDO01000003.1"/>
</dbReference>
<keyword evidence="4 6" id="KW-1133">Transmembrane helix</keyword>
<dbReference type="InterPro" id="IPR052155">
    <property type="entry name" value="Biofilm_reg_signaling"/>
</dbReference>
<dbReference type="InterPro" id="IPR000160">
    <property type="entry name" value="GGDEF_dom"/>
</dbReference>